<dbReference type="AlphaFoldDB" id="A0A4Z1P900"/>
<evidence type="ECO:0000313" key="1">
    <source>
        <dbReference type="EMBL" id="TID21391.1"/>
    </source>
</evidence>
<dbReference type="Proteomes" id="UP000298493">
    <property type="component" value="Unassembled WGS sequence"/>
</dbReference>
<sequence length="462" mass="52712">MLLRLKAGVPLVSGFGCFDLGTKPPLFLGRQFELDSPDVLVQEKSLVPNHCEGFVQSDNRSTLISVSPSRGPFDESTSSIPNHCARKVNENSLLKPIFFFRSSQTSFLFLLLHPFLMITEAAKNVYFTTYGTTGSQPNPIEPNIIPQTPRQSTQNAPIGQTPLSSESLQLRTDLPGRFVNHGMGKTKQCFYTQRVAFIGLLRRGPIFLRFETLPPSLKQCLYDCDDTLEKTIPLMQRWVLMNRDSLFFLILLQVFVENTPTWLPLWKPSMESFEMPYLATGISAPALDLLKMDLKHIRVPRSEEKEKSTRRKMSRRNRSRAKTLIYGLTRHLLTREQDHDEAHHALICYNDLDNDFVQTAYRKISNDCVRSFQSIFRIHNETFSLWSHGIGCIAFSSLLPLLTRRELPRCYDYGPGDARVFLFFCRHMLSLLNDAIVGSIGCGLAMITPVFRSPQGRHLRFA</sequence>
<reference evidence="1 2" key="1">
    <citation type="submission" date="2019-04" db="EMBL/GenBank/DDBJ databases">
        <title>High contiguity whole genome sequence and gene annotation resource for two Venturia nashicola isolates.</title>
        <authorList>
            <person name="Prokchorchik M."/>
            <person name="Won K."/>
            <person name="Lee Y."/>
            <person name="Choi E.D."/>
            <person name="Segonzac C."/>
            <person name="Sohn K.H."/>
        </authorList>
    </citation>
    <scope>NUCLEOTIDE SEQUENCE [LARGE SCALE GENOMIC DNA]</scope>
    <source>
        <strain evidence="1 2">PRI2</strain>
    </source>
</reference>
<dbReference type="PROSITE" id="PS51257">
    <property type="entry name" value="PROKAR_LIPOPROTEIN"/>
    <property type="match status" value="1"/>
</dbReference>
<organism evidence="1 2">
    <name type="scientific">Venturia nashicola</name>
    <dbReference type="NCBI Taxonomy" id="86259"/>
    <lineage>
        <taxon>Eukaryota</taxon>
        <taxon>Fungi</taxon>
        <taxon>Dikarya</taxon>
        <taxon>Ascomycota</taxon>
        <taxon>Pezizomycotina</taxon>
        <taxon>Dothideomycetes</taxon>
        <taxon>Pleosporomycetidae</taxon>
        <taxon>Venturiales</taxon>
        <taxon>Venturiaceae</taxon>
        <taxon>Venturia</taxon>
    </lineage>
</organism>
<gene>
    <name evidence="1" type="ORF">E6O75_ATG04786</name>
</gene>
<protein>
    <submittedName>
        <fullName evidence="1">Putative hemolysin III family channel protein</fullName>
    </submittedName>
</protein>
<accession>A0A4Z1P900</accession>
<dbReference type="EMBL" id="SNSC02000009">
    <property type="protein sequence ID" value="TID21391.1"/>
    <property type="molecule type" value="Genomic_DNA"/>
</dbReference>
<comment type="caution">
    <text evidence="1">The sequence shown here is derived from an EMBL/GenBank/DDBJ whole genome shotgun (WGS) entry which is preliminary data.</text>
</comment>
<name>A0A4Z1P900_9PEZI</name>
<keyword evidence="2" id="KW-1185">Reference proteome</keyword>
<proteinExistence type="predicted"/>
<evidence type="ECO:0000313" key="2">
    <source>
        <dbReference type="Proteomes" id="UP000298493"/>
    </source>
</evidence>